<dbReference type="Gramene" id="TraesCS5A02G341600.1">
    <property type="protein sequence ID" value="TraesCS5A02G341600.1"/>
    <property type="gene ID" value="TraesCS5A02G341600"/>
</dbReference>
<dbReference type="Gramene" id="TraesLDM5A03G02715310.1">
    <property type="protein sequence ID" value="TraesLDM5A03G02715310.1"/>
    <property type="gene ID" value="TraesLDM5A03G02715310"/>
</dbReference>
<dbReference type="Gramene" id="TraesARI5A03G02754710.1">
    <property type="protein sequence ID" value="TraesARI5A03G02754710.1"/>
    <property type="gene ID" value="TraesARI5A03G02754710"/>
</dbReference>
<dbReference type="PANTHER" id="PTHR33207">
    <property type="entry name" value="F-BOX DOMAIN CONTAINING PROTEIN-RELATED"/>
    <property type="match status" value="1"/>
</dbReference>
<dbReference type="Gramene" id="TraesJUL5A03G02731590.1">
    <property type="protein sequence ID" value="TraesJUL5A03G02731590.1"/>
    <property type="gene ID" value="TraesJUL5A03G02731590"/>
</dbReference>
<dbReference type="KEGG" id="taes:123104671"/>
<name>A0A3B6KL89_WHEAT</name>
<dbReference type="Pfam" id="PF23635">
    <property type="entry name" value="Beta-prop_AT5G49610-like"/>
    <property type="match status" value="1"/>
</dbReference>
<dbReference type="OrthoDB" id="585233at2759"/>
<dbReference type="InterPro" id="IPR036047">
    <property type="entry name" value="F-box-like_dom_sf"/>
</dbReference>
<evidence type="ECO:0000259" key="1">
    <source>
        <dbReference type="Pfam" id="PF23635"/>
    </source>
</evidence>
<sequence>MPPQVEPPAPAPSPASAKYDPAATATTITSITDDLLREILVRLPSLPSLVRAALACRTFLRAVRLPAFRRRFRALHPPQLLGYFTDPCRTAFPAFIPFRSRSDPDLAAAVRGSDFFFTRLSEDGDDSRWAFNGCCSGYVFLHNENTDQIAAYNPLTQVLHIFPYPPQEACDPYYLDFRIIFSEEDRRLFRVVCVRRRRRRRRTLARFSVFSSDSREWQCFSWVDTSMPQPGDDKSTAMPLNEFDRLVYWKHFSQPYIIVLDTGTLQLSRMDLPPPLQDMGSTEFKLGQTKDGRLSLVFIDHLLASKGMLAVWFRRADGDGVEKWMLHKIFALSEFVDFSMCSEEYHDVIVHPAEVIGDFLYLYLCYDGYTKCCCLSLCLETDKVNKFFDHSVHPYIMAWPPSLVCNKEDLETKVT</sequence>
<proteinExistence type="predicted"/>
<dbReference type="AlphaFoldDB" id="A0A3B6KL89"/>
<dbReference type="Gramene" id="TraesCLE_scaffold_012900_01G000100.1">
    <property type="protein sequence ID" value="TraesCLE_scaffold_012900_01G000100.1"/>
    <property type="gene ID" value="TraesCLE_scaffold_012900_01G000100"/>
</dbReference>
<dbReference type="Proteomes" id="UP000019116">
    <property type="component" value="Chromosome 5A"/>
</dbReference>
<dbReference type="InterPro" id="IPR056594">
    <property type="entry name" value="AT5G49610-like_b-prop"/>
</dbReference>
<reference evidence="2" key="1">
    <citation type="submission" date="2018-08" db="EMBL/GenBank/DDBJ databases">
        <authorList>
            <person name="Rossello M."/>
        </authorList>
    </citation>
    <scope>NUCLEOTIDE SEQUENCE [LARGE SCALE GENOMIC DNA]</scope>
    <source>
        <strain evidence="2">cv. Chinese Spring</strain>
    </source>
</reference>
<dbReference type="Gramene" id="TraesCS5A03G0820800.1">
    <property type="protein sequence ID" value="TraesCS5A03G0820800.1.CDS"/>
    <property type="gene ID" value="TraesCS5A03G0820800"/>
</dbReference>
<organism evidence="2">
    <name type="scientific">Triticum aestivum</name>
    <name type="common">Wheat</name>
    <dbReference type="NCBI Taxonomy" id="4565"/>
    <lineage>
        <taxon>Eukaryota</taxon>
        <taxon>Viridiplantae</taxon>
        <taxon>Streptophyta</taxon>
        <taxon>Embryophyta</taxon>
        <taxon>Tracheophyta</taxon>
        <taxon>Spermatophyta</taxon>
        <taxon>Magnoliopsida</taxon>
        <taxon>Liliopsida</taxon>
        <taxon>Poales</taxon>
        <taxon>Poaceae</taxon>
        <taxon>BOP clade</taxon>
        <taxon>Pooideae</taxon>
        <taxon>Triticodae</taxon>
        <taxon>Triticeae</taxon>
        <taxon>Triticinae</taxon>
        <taxon>Triticum</taxon>
    </lineage>
</organism>
<reference evidence="2" key="2">
    <citation type="submission" date="2018-10" db="UniProtKB">
        <authorList>
            <consortium name="EnsemblPlants"/>
        </authorList>
    </citation>
    <scope>IDENTIFICATION</scope>
</reference>
<keyword evidence="3" id="KW-1185">Reference proteome</keyword>
<evidence type="ECO:0000313" key="3">
    <source>
        <dbReference type="Proteomes" id="UP000019116"/>
    </source>
</evidence>
<feature type="domain" description="F-box protein AT5G49610-like beta-propeller" evidence="1">
    <location>
        <begin position="134"/>
        <end position="402"/>
    </location>
</feature>
<dbReference type="GeneID" id="123104671"/>
<dbReference type="Gramene" id="TraesROB_scaffold_008015_01G000100.1">
    <property type="protein sequence ID" value="TraesROB_scaffold_008015_01G000100.1"/>
    <property type="gene ID" value="TraesROB_scaffold_008015_01G000100"/>
</dbReference>
<dbReference type="SUPFAM" id="SSF81383">
    <property type="entry name" value="F-box domain"/>
    <property type="match status" value="1"/>
</dbReference>
<dbReference type="STRING" id="4565.A0A3B6KL89"/>
<evidence type="ECO:0000313" key="2">
    <source>
        <dbReference type="EnsemblPlants" id="TraesCS5A02G341600.1"/>
    </source>
</evidence>
<gene>
    <name evidence="2" type="primary">LOC123104671</name>
</gene>
<dbReference type="RefSeq" id="XP_044382488.1">
    <property type="nucleotide sequence ID" value="XM_044526553.1"/>
</dbReference>
<accession>A0A3B6KL89</accession>
<dbReference type="EnsemblPlants" id="TraesCS5A02G341600.1">
    <property type="protein sequence ID" value="TraesCS5A02G341600.1"/>
    <property type="gene ID" value="TraesCS5A02G341600"/>
</dbReference>
<protein>
    <recommendedName>
        <fullName evidence="1">F-box protein AT5G49610-like beta-propeller domain-containing protein</fullName>
    </recommendedName>
</protein>